<reference evidence="3 4" key="1">
    <citation type="submission" date="2018-11" db="EMBL/GenBank/DDBJ databases">
        <title>Genomic Encyclopedia of Type Strains, Phase IV (KMG-IV): sequencing the most valuable type-strain genomes for metagenomic binning, comparative biology and taxonomic classification.</title>
        <authorList>
            <person name="Goeker M."/>
        </authorList>
    </citation>
    <scope>NUCLEOTIDE SEQUENCE [LARGE SCALE GENOMIC DNA]</scope>
    <source>
        <strain evidence="3 4">DSM 5900</strain>
    </source>
</reference>
<feature type="domain" description="Metallo-beta-lactamase" evidence="2">
    <location>
        <begin position="45"/>
        <end position="233"/>
    </location>
</feature>
<comment type="caution">
    <text evidence="3">The sequence shown here is derived from an EMBL/GenBank/DDBJ whole genome shotgun (WGS) entry which is preliminary data.</text>
</comment>
<dbReference type="RefSeq" id="WP_123688907.1">
    <property type="nucleotide sequence ID" value="NZ_AP019700.1"/>
</dbReference>
<dbReference type="EMBL" id="RJKX01000013">
    <property type="protein sequence ID" value="ROP99525.1"/>
    <property type="molecule type" value="Genomic_DNA"/>
</dbReference>
<dbReference type="PANTHER" id="PTHR42951">
    <property type="entry name" value="METALLO-BETA-LACTAMASE DOMAIN-CONTAINING"/>
    <property type="match status" value="1"/>
</dbReference>
<feature type="signal peptide" evidence="1">
    <location>
        <begin position="1"/>
        <end position="28"/>
    </location>
</feature>
<dbReference type="InterPro" id="IPR006311">
    <property type="entry name" value="TAT_signal"/>
</dbReference>
<dbReference type="Proteomes" id="UP000278222">
    <property type="component" value="Unassembled WGS sequence"/>
</dbReference>
<evidence type="ECO:0000313" key="4">
    <source>
        <dbReference type="Proteomes" id="UP000278222"/>
    </source>
</evidence>
<organism evidence="3 4">
    <name type="scientific">Stella humosa</name>
    <dbReference type="NCBI Taxonomy" id="94"/>
    <lineage>
        <taxon>Bacteria</taxon>
        <taxon>Pseudomonadati</taxon>
        <taxon>Pseudomonadota</taxon>
        <taxon>Alphaproteobacteria</taxon>
        <taxon>Rhodospirillales</taxon>
        <taxon>Stellaceae</taxon>
        <taxon>Stella</taxon>
    </lineage>
</organism>
<dbReference type="InterPro" id="IPR050855">
    <property type="entry name" value="NDM-1-like"/>
</dbReference>
<keyword evidence="1" id="KW-0732">Signal</keyword>
<dbReference type="AlphaFoldDB" id="A0A3N1MED0"/>
<dbReference type="Pfam" id="PF00753">
    <property type="entry name" value="Lactamase_B"/>
    <property type="match status" value="1"/>
</dbReference>
<name>A0A3N1MED0_9PROT</name>
<dbReference type="GO" id="GO:0016787">
    <property type="term" value="F:hydrolase activity"/>
    <property type="evidence" value="ECO:0007669"/>
    <property type="project" value="UniProtKB-KW"/>
</dbReference>
<proteinExistence type="predicted"/>
<accession>A0A3N1MED0</accession>
<evidence type="ECO:0000259" key="2">
    <source>
        <dbReference type="SMART" id="SM00849"/>
    </source>
</evidence>
<sequence length="299" mass="31507">MLTRRTLLTTIAAGAAALPLASAGIARADTPLAWTAFPTSEAGFLRAPVLLTGATEAILIDAGFTYSDGAAVVEAIRQSGKRLATVYVSANDPDFYFSLVPIRKAFPAAQILAAPQTVELMRRKAAGKVKAWAGKLGANGPQSVDELVFPTASTADALFVDGQRLEIVETPGTNDRGRYLWVPSLQAVFGGVLVFGGMYPWVADTATAAERGAWLQALDGIAARKPRIVVPGHMVAGWPTDMTGVAFTRGYLVAFEQEAAKATDAAALIAAMRQRYPDAAMPVSLEIGAKVAKGEMRWG</sequence>
<dbReference type="InterPro" id="IPR001279">
    <property type="entry name" value="Metallo-B-lactamas"/>
</dbReference>
<dbReference type="OrthoDB" id="8441428at2"/>
<dbReference type="PANTHER" id="PTHR42951:SF14">
    <property type="entry name" value="METALLO-BETA-LACTAMASE SUPERFAMILY PROTEIN"/>
    <property type="match status" value="1"/>
</dbReference>
<dbReference type="InterPro" id="IPR036866">
    <property type="entry name" value="RibonucZ/Hydroxyglut_hydro"/>
</dbReference>
<keyword evidence="3" id="KW-0378">Hydrolase</keyword>
<protein>
    <submittedName>
        <fullName evidence="3">Glyoxylase-like metal-dependent hydrolase (Beta-lactamase superfamily II)</fullName>
    </submittedName>
</protein>
<evidence type="ECO:0000256" key="1">
    <source>
        <dbReference type="SAM" id="SignalP"/>
    </source>
</evidence>
<dbReference type="CDD" id="cd07739">
    <property type="entry name" value="metallo-hydrolase-like_MBL-fold"/>
    <property type="match status" value="1"/>
</dbReference>
<dbReference type="PROSITE" id="PS51318">
    <property type="entry name" value="TAT"/>
    <property type="match status" value="1"/>
</dbReference>
<evidence type="ECO:0000313" key="3">
    <source>
        <dbReference type="EMBL" id="ROP99525.1"/>
    </source>
</evidence>
<dbReference type="SUPFAM" id="SSF56281">
    <property type="entry name" value="Metallo-hydrolase/oxidoreductase"/>
    <property type="match status" value="1"/>
</dbReference>
<dbReference type="SMART" id="SM00849">
    <property type="entry name" value="Lactamase_B"/>
    <property type="match status" value="1"/>
</dbReference>
<gene>
    <name evidence="3" type="ORF">EDC65_1304</name>
</gene>
<keyword evidence="4" id="KW-1185">Reference proteome</keyword>
<feature type="chain" id="PRO_5018038739" evidence="1">
    <location>
        <begin position="29"/>
        <end position="299"/>
    </location>
</feature>
<dbReference type="Gene3D" id="3.60.15.10">
    <property type="entry name" value="Ribonuclease Z/Hydroxyacylglutathione hydrolase-like"/>
    <property type="match status" value="1"/>
</dbReference>